<reference evidence="4" key="1">
    <citation type="submission" date="2017-08" db="EMBL/GenBank/DDBJ databases">
        <authorList>
            <person name="Varghese N."/>
            <person name="Submissions S."/>
        </authorList>
    </citation>
    <scope>NUCLEOTIDE SEQUENCE [LARGE SCALE GENOMIC DNA]</scope>
    <source>
        <strain evidence="4">JC23</strain>
    </source>
</reference>
<proteinExistence type="inferred from homology"/>
<dbReference type="NCBIfam" id="NF033546">
    <property type="entry name" value="transpos_IS21"/>
    <property type="match status" value="1"/>
</dbReference>
<dbReference type="GO" id="GO:0003677">
    <property type="term" value="F:DNA binding"/>
    <property type="evidence" value="ECO:0007669"/>
    <property type="project" value="InterPro"/>
</dbReference>
<dbReference type="Gene3D" id="3.30.420.10">
    <property type="entry name" value="Ribonuclease H-like superfamily/Ribonuclease H"/>
    <property type="match status" value="1"/>
</dbReference>
<dbReference type="EMBL" id="OBQC01000034">
    <property type="protein sequence ID" value="SOC45095.1"/>
    <property type="molecule type" value="Genomic_DNA"/>
</dbReference>
<dbReference type="InterPro" id="IPR012337">
    <property type="entry name" value="RNaseH-like_sf"/>
</dbReference>
<dbReference type="GO" id="GO:0006352">
    <property type="term" value="P:DNA-templated transcription initiation"/>
    <property type="evidence" value="ECO:0007669"/>
    <property type="project" value="InterPro"/>
</dbReference>
<accession>A0A285UT35</accession>
<dbReference type="PANTHER" id="PTHR35004:SF7">
    <property type="entry name" value="INTEGRASE PROTEIN"/>
    <property type="match status" value="1"/>
</dbReference>
<dbReference type="InterPro" id="IPR036397">
    <property type="entry name" value="RNaseH_sf"/>
</dbReference>
<dbReference type="InterPro" id="IPR001584">
    <property type="entry name" value="Integrase_cat-core"/>
</dbReference>
<protein>
    <submittedName>
        <fullName evidence="3">Transposase</fullName>
    </submittedName>
</protein>
<evidence type="ECO:0000313" key="3">
    <source>
        <dbReference type="EMBL" id="SOC45095.1"/>
    </source>
</evidence>
<dbReference type="GO" id="GO:0015074">
    <property type="term" value="P:DNA integration"/>
    <property type="evidence" value="ECO:0007669"/>
    <property type="project" value="InterPro"/>
</dbReference>
<keyword evidence="4" id="KW-1185">Reference proteome</keyword>
<dbReference type="Pfam" id="PF08281">
    <property type="entry name" value="Sigma70_r4_2"/>
    <property type="match status" value="1"/>
</dbReference>
<dbReference type="InterPro" id="IPR013249">
    <property type="entry name" value="RNA_pol_sigma70_r4_t2"/>
</dbReference>
<sequence length="517" mass="61190">MISLEKKQKVLISFHQENKSQRQIARELGISRNTVKKYIDEDLEKRKQDIRELPITDNYVTPPSYKKRKGYKRALTPTVMKRIRKMLKDNEYKRQHQMHKQQLKMIDIHEKLLDEGFEISYTTVRNFVNSEEKRQKEVFIRQKATAGHEIEFDWGEVKLFIDQTLRSLSMAVFTLPYSNDRFAYLYESETMVCVQDAHVKCINYLGFVPEVFTYDNMRTVVKNFIGTEREITDGMKNLSMHYHFKIRLCEPRKGNQKGHVERSVEYIRRKAFAHRDTFTSLEEAQAYLTEIIMRLNSRKHYKKNQTHHELMLEERAARQVSADIIPFDASELFEFRVDKYSTITYRQNRYSVPEGHVGEWVKVKASAEKILIFSDNACIATHKRSWQIHQWIMDIYHYLRTFEKKKGALAQSECLSQAPTKIKKLYKDYYIGNERDFLELLIYLKEHNNLEKIIAAVEQLEKNPMVQISTDKIIFLANQGEHIHKTVHSKNEVTTQSLENLSAITALFETKKTGVLH</sequence>
<name>A0A285UT35_9BACL</name>
<evidence type="ECO:0000256" key="1">
    <source>
        <dbReference type="ARBA" id="ARBA00009277"/>
    </source>
</evidence>
<evidence type="ECO:0000259" key="2">
    <source>
        <dbReference type="PROSITE" id="PS50994"/>
    </source>
</evidence>
<dbReference type="Gene3D" id="1.10.10.60">
    <property type="entry name" value="Homeodomain-like"/>
    <property type="match status" value="1"/>
</dbReference>
<dbReference type="InterPro" id="IPR054353">
    <property type="entry name" value="IstA-like_C"/>
</dbReference>
<dbReference type="PANTHER" id="PTHR35004">
    <property type="entry name" value="TRANSPOSASE RV3428C-RELATED"/>
    <property type="match status" value="1"/>
</dbReference>
<dbReference type="PROSITE" id="PS50994">
    <property type="entry name" value="INTEGRASE"/>
    <property type="match status" value="1"/>
</dbReference>
<dbReference type="InterPro" id="IPR009057">
    <property type="entry name" value="Homeodomain-like_sf"/>
</dbReference>
<dbReference type="SUPFAM" id="SSF53098">
    <property type="entry name" value="Ribonuclease H-like"/>
    <property type="match status" value="1"/>
</dbReference>
<evidence type="ECO:0000313" key="4">
    <source>
        <dbReference type="Proteomes" id="UP000219252"/>
    </source>
</evidence>
<feature type="domain" description="Integrase catalytic" evidence="2">
    <location>
        <begin position="141"/>
        <end position="315"/>
    </location>
</feature>
<comment type="similarity">
    <text evidence="1">Belongs to the transposase IS21/IS408/IS1162 family.</text>
</comment>
<organism evidence="3 4">
    <name type="scientific">Ureibacillus acetophenoni</name>
    <dbReference type="NCBI Taxonomy" id="614649"/>
    <lineage>
        <taxon>Bacteria</taxon>
        <taxon>Bacillati</taxon>
        <taxon>Bacillota</taxon>
        <taxon>Bacilli</taxon>
        <taxon>Bacillales</taxon>
        <taxon>Caryophanaceae</taxon>
        <taxon>Ureibacillus</taxon>
    </lineage>
</organism>
<dbReference type="GO" id="GO:0016987">
    <property type="term" value="F:sigma factor activity"/>
    <property type="evidence" value="ECO:0007669"/>
    <property type="project" value="InterPro"/>
</dbReference>
<gene>
    <name evidence="3" type="ORF">SAMN05877842_1341</name>
</gene>
<dbReference type="Proteomes" id="UP000219252">
    <property type="component" value="Unassembled WGS sequence"/>
</dbReference>
<dbReference type="Pfam" id="PF22483">
    <property type="entry name" value="Mu-transpos_C_2"/>
    <property type="match status" value="1"/>
</dbReference>
<dbReference type="SUPFAM" id="SSF46689">
    <property type="entry name" value="Homeodomain-like"/>
    <property type="match status" value="1"/>
</dbReference>
<dbReference type="AlphaFoldDB" id="A0A285UT35"/>